<dbReference type="GO" id="GO:0005524">
    <property type="term" value="F:ATP binding"/>
    <property type="evidence" value="ECO:0007669"/>
    <property type="project" value="UniProtKB-KW"/>
</dbReference>
<comment type="caution">
    <text evidence="28">The sequence shown here is derived from an EMBL/GenBank/DDBJ whole genome shotgun (WGS) entry which is preliminary data.</text>
</comment>
<dbReference type="FunFam" id="3.40.50.300:FF:000362">
    <property type="entry name" value="Dynein, axonemal, heavy chain 6"/>
    <property type="match status" value="1"/>
</dbReference>
<evidence type="ECO:0000256" key="1">
    <source>
        <dbReference type="ARBA" id="ARBA00004230"/>
    </source>
</evidence>
<dbReference type="Gene3D" id="3.20.180.20">
    <property type="entry name" value="Dynein heavy chain, N-terminal domain 2"/>
    <property type="match status" value="1"/>
</dbReference>
<evidence type="ECO:0000256" key="6">
    <source>
        <dbReference type="ARBA" id="ARBA00022737"/>
    </source>
</evidence>
<dbReference type="Proteomes" id="UP001162131">
    <property type="component" value="Unassembled WGS sequence"/>
</dbReference>
<evidence type="ECO:0000256" key="13">
    <source>
        <dbReference type="ARBA" id="ARBA00023175"/>
    </source>
</evidence>
<feature type="coiled-coil region" evidence="16">
    <location>
        <begin position="2932"/>
        <end position="2994"/>
    </location>
</feature>
<keyword evidence="13" id="KW-0505">Motor protein</keyword>
<evidence type="ECO:0000256" key="4">
    <source>
        <dbReference type="ARBA" id="ARBA00022490"/>
    </source>
</evidence>
<dbReference type="Pfam" id="PF12777">
    <property type="entry name" value="MT"/>
    <property type="match status" value="1"/>
</dbReference>
<dbReference type="GO" id="GO:0008569">
    <property type="term" value="F:minus-end-directed microtubule motor activity"/>
    <property type="evidence" value="ECO:0007669"/>
    <property type="project" value="InterPro"/>
</dbReference>
<evidence type="ECO:0000256" key="16">
    <source>
        <dbReference type="SAM" id="Coils"/>
    </source>
</evidence>
<dbReference type="Gene3D" id="1.20.920.20">
    <property type="match status" value="1"/>
</dbReference>
<dbReference type="Pfam" id="PF18198">
    <property type="entry name" value="AAA_lid_11"/>
    <property type="match status" value="1"/>
</dbReference>
<dbReference type="FunFam" id="3.40.50.300:FF:001145">
    <property type="entry name" value="Putative dynein heavy chain"/>
    <property type="match status" value="1"/>
</dbReference>
<dbReference type="Pfam" id="PF12775">
    <property type="entry name" value="AAA_7"/>
    <property type="match status" value="1"/>
</dbReference>
<dbReference type="InterPro" id="IPR013602">
    <property type="entry name" value="Dynein_heavy_linker"/>
</dbReference>
<dbReference type="GO" id="GO:0005858">
    <property type="term" value="C:axonemal dynein complex"/>
    <property type="evidence" value="ECO:0007669"/>
    <property type="project" value="UniProtKB-ARBA"/>
</dbReference>
<feature type="domain" description="Dynein heavy chain region D6 P-loop" evidence="18">
    <location>
        <begin position="3548"/>
        <end position="3659"/>
    </location>
</feature>
<feature type="coiled-coil region" evidence="16">
    <location>
        <begin position="2751"/>
        <end position="2785"/>
    </location>
</feature>
<evidence type="ECO:0000256" key="10">
    <source>
        <dbReference type="ARBA" id="ARBA00023017"/>
    </source>
</evidence>
<dbReference type="PANTHER" id="PTHR22878:SF73">
    <property type="entry name" value="DYNEIN AXONEMAL HEAVY CHAIN 1"/>
    <property type="match status" value="1"/>
</dbReference>
<name>A0AAU9K626_9CILI</name>
<dbReference type="InterPro" id="IPR041228">
    <property type="entry name" value="Dynein_C"/>
</dbReference>
<evidence type="ECO:0000256" key="9">
    <source>
        <dbReference type="ARBA" id="ARBA00022846"/>
    </source>
</evidence>
<dbReference type="Pfam" id="PF08393">
    <property type="entry name" value="DHC_N2"/>
    <property type="match status" value="1"/>
</dbReference>
<feature type="domain" description="Dynein heavy chain 3 AAA+ lid" evidence="25">
    <location>
        <begin position="2280"/>
        <end position="2366"/>
    </location>
</feature>
<evidence type="ECO:0000256" key="17">
    <source>
        <dbReference type="SAM" id="MobiDB-lite"/>
    </source>
</evidence>
<dbReference type="FunFam" id="1.10.8.720:FF:000001">
    <property type="entry name" value="dynein heavy chain 7, axonemal"/>
    <property type="match status" value="1"/>
</dbReference>
<dbReference type="Gene3D" id="3.40.50.300">
    <property type="entry name" value="P-loop containing nucleotide triphosphate hydrolases"/>
    <property type="match status" value="5"/>
</dbReference>
<dbReference type="FunFam" id="1.10.8.710:FF:000004">
    <property type="entry name" value="Dynein axonemal heavy chain 6"/>
    <property type="match status" value="1"/>
</dbReference>
<evidence type="ECO:0000259" key="19">
    <source>
        <dbReference type="Pfam" id="PF08393"/>
    </source>
</evidence>
<comment type="similarity">
    <text evidence="3">Belongs to the dynein heavy chain family.</text>
</comment>
<evidence type="ECO:0000256" key="11">
    <source>
        <dbReference type="ARBA" id="ARBA00023054"/>
    </source>
</evidence>
<feature type="domain" description="Dynein heavy chain hydrolytic ATP-binding dynein motor region" evidence="20">
    <location>
        <begin position="1439"/>
        <end position="1765"/>
    </location>
</feature>
<keyword evidence="29" id="KW-1185">Reference proteome</keyword>
<evidence type="ECO:0000256" key="15">
    <source>
        <dbReference type="ARBA" id="ARBA00023273"/>
    </source>
</evidence>
<dbReference type="Gene3D" id="1.10.287.2620">
    <property type="match status" value="1"/>
</dbReference>
<keyword evidence="7" id="KW-0547">Nucleotide-binding</keyword>
<keyword evidence="10" id="KW-0243">Dynein</keyword>
<dbReference type="InterPro" id="IPR042228">
    <property type="entry name" value="Dynein_linker_3"/>
</dbReference>
<dbReference type="FunFam" id="3.20.180.20:FF:000003">
    <property type="entry name" value="Dynein heavy chain 12, axonemal"/>
    <property type="match status" value="1"/>
</dbReference>
<dbReference type="FunFam" id="3.40.50.300:FF:000353">
    <property type="entry name" value="Dynein axonemal heavy chain 1"/>
    <property type="match status" value="1"/>
</dbReference>
<evidence type="ECO:0000256" key="3">
    <source>
        <dbReference type="ARBA" id="ARBA00008887"/>
    </source>
</evidence>
<keyword evidence="9" id="KW-0282">Flagellum</keyword>
<evidence type="ECO:0000259" key="26">
    <source>
        <dbReference type="Pfam" id="PF18198"/>
    </source>
</evidence>
<dbReference type="Gene3D" id="1.10.8.1220">
    <property type="match status" value="1"/>
</dbReference>
<dbReference type="InterPro" id="IPR024743">
    <property type="entry name" value="Dynein_HC_stalk"/>
</dbReference>
<dbReference type="InterPro" id="IPR035699">
    <property type="entry name" value="AAA_6"/>
</dbReference>
<evidence type="ECO:0008006" key="30">
    <source>
        <dbReference type="Google" id="ProtNLM"/>
    </source>
</evidence>
<evidence type="ECO:0000259" key="18">
    <source>
        <dbReference type="Pfam" id="PF03028"/>
    </source>
</evidence>
<comment type="subcellular location">
    <subcellularLocation>
        <location evidence="1">Cell projection</location>
        <location evidence="1">Cilium</location>
        <location evidence="1">Flagellum</location>
    </subcellularLocation>
    <subcellularLocation>
        <location evidence="2">Cytoplasm</location>
        <location evidence="2">Cytoskeleton</location>
        <location evidence="2">Cilium axoneme</location>
    </subcellularLocation>
</comment>
<dbReference type="FunFam" id="1.10.287.2620:FF:000002">
    <property type="entry name" value="Dynein heavy chain 2, axonemal"/>
    <property type="match status" value="1"/>
</dbReference>
<dbReference type="Pfam" id="PF12774">
    <property type="entry name" value="AAA_6"/>
    <property type="match status" value="1"/>
</dbReference>
<dbReference type="FunFam" id="1.20.920.20:FF:000001">
    <property type="entry name" value="dynein heavy chain 2, axonemal"/>
    <property type="match status" value="1"/>
</dbReference>
<keyword evidence="4" id="KW-0963">Cytoplasm</keyword>
<gene>
    <name evidence="28" type="ORF">BSTOLATCC_MIC58279</name>
</gene>
<accession>A0AAU9K626</accession>
<feature type="domain" description="Dynein heavy chain C-terminal" evidence="27">
    <location>
        <begin position="3836"/>
        <end position="4139"/>
    </location>
</feature>
<dbReference type="GO" id="GO:0045505">
    <property type="term" value="F:dynein intermediate chain binding"/>
    <property type="evidence" value="ECO:0007669"/>
    <property type="project" value="InterPro"/>
</dbReference>
<evidence type="ECO:0000256" key="7">
    <source>
        <dbReference type="ARBA" id="ARBA00022741"/>
    </source>
</evidence>
<dbReference type="InterPro" id="IPR043157">
    <property type="entry name" value="Dynein_AAA1S"/>
</dbReference>
<feature type="region of interest" description="Disordered" evidence="17">
    <location>
        <begin position="589"/>
        <end position="608"/>
    </location>
</feature>
<dbReference type="Pfam" id="PF12781">
    <property type="entry name" value="AAA_9"/>
    <property type="match status" value="1"/>
</dbReference>
<dbReference type="EMBL" id="CAJZBQ010000056">
    <property type="protein sequence ID" value="CAG9333467.1"/>
    <property type="molecule type" value="Genomic_DNA"/>
</dbReference>
<dbReference type="PANTHER" id="PTHR22878">
    <property type="entry name" value="DYNEIN HEAVY CHAIN 6, AXONEMAL-LIKE-RELATED"/>
    <property type="match status" value="1"/>
</dbReference>
<sequence>MEPPSRKQRGIYSEVLAQPDKDDPTDNIVQESVASGPTARLTTHQVQRLPRARGLQRRNQNDHDKSINADSSGIYSKKREGVADLDPKVFEPFVPIPGRTPRKVVIDRKKKLFASLRIEDLLKAEGVDYSKPIVAWLPLEPFDDREFDVRNPEEWIELATNNGTFEAVPGLGLQKDHREPGVFNWKQVLIHSYDAEREVFYGIWDDASKMAVELPKINLLILAEDPYVFAKRVAASHQQRKYAESLIRYNFYIDNMPTEEIHTLDGDQKARLVYKATNVKEMNKNVNPENSPLVYEVCLDFARTMNKIIFDKHINESGKDLIASNLTLPPPEPPKNAPEFGMVQIPKHDFPEQFSNFCFNSLYIKEEVIVSLDKIKEQCLGVTLEKEIFNTNFTKTMRLEEFKQIEFGAISQVALYLNAWKDNIQNIIQGSFQNVGKGWFNLHETAKETYEFGKLKKYLTMVKIMMQDSLFTLTHKSLHKFVDILEKFIPTEVSIYSPKEVRNLFELTEEQLTVDPEYARNNPPIPLIAIDILKGGKMFLYSTEPSQVIEKTKQVFEEGLAKIKDIPTMEEVVMESLFKKQGGKTPLKVPVIPVDQPTPPKDEEKKVGKLPDENTWVWDLRERVISLMTKAIQPLNEYIKVYDRFESVMQLSADNYIKSLEEGEEVSVEDLRDEILKHQELEKKLLEEIPETVRVSCFEVHCKEVRNTLAGKHTLFVKQITELIAHRAREKNAAMLENFRKMHRDINKPPKDIEELTEIKDLIARVPMEIEKMKIDIEGNMVTYSILEKFQYRFTVDDMNKKWDLYGYPKKTYDLIAQKSEELDKQKEVFKEHMVTEQQEFNEAIEDLENIVKTFVQYTDINQYKETAEMVERVNKRLEECINMAKTYNHREYLFGSETTDYSQVHSCAKEFKPFSDLWLTINNWNEKHEHWLHGEWETVSGREIEDTVETATKTISQVLRHFKNRDIQSILPVVEKIKGDVDYFRQYVKMAVALRKPGMKDRHWDQISAKVGFEVRPCPGFTLTKVIDMGLKKWEDFLEEVGERAYKEFQIETKLNEMEAAWEKVDFEVFDAKNTDTFILGGIDKIQNLLDEHIVASQAMQFSAFKKPFEERIEDWVQTLMRVQDILDEWTKCQVNWMYLQPIFDSKDIMKQLPNETKKFRSVDGTWRHTMSQVKANPNVIKTCKNEGRLEALREANRNLEAVQKELNNYLETKRAAFSRFYFLSNDDLLSIISETKDPTRVQPHLRKVFENMDKLEFHEDKTIHSMFSCEGEQVAFVRPIDPREKNVEFWMGELEDMMKESVRYVLKNSIDEYLKKPRNEWVLRHPGQCVLNGSQVHWTSDVEAAILKGLEGVQDYYKFLGDQLMDTVKLVRGNLTNQESTTLGALIVIDVHARDVVFRLIENKVTSIEDFDWIAQLRYYWEDDDCYVKCIQTRFPYGYEYLGNTPRLVITPLTDKCYMTLMGALNLNLGGAPAGPAGTGKTESVKDLSKGLAKQVVVFNCSEGMDHIMVAKFFKGLACSGAWACFDEFNRIYIEVLSVIAQQLQTLLDHKRTGDLEFEFEASSIKMLPTFSVFITMNPGYAGRTELPDNLKALFRPVAMMVPDYAMIGEIMLYSFGFSQARELAKKMVDTFKLSSEQLSSQDHYDYGMRAVRSVINAAGLIKRAEPDMDEEQLLLRALRDVNVPKFLKDDLPLFDNIIIDLFPHVERPNINRKPLDQSILETCAKLNLQPEDSFIDKIFQLYDTIKVRHGLMIVGPTGGGKTVNYKVLSNAMSALKHLDQFDEVFVHILNPKSITMGQLYGKFDELTHEWTDGVLADIIRKCVRDQHNPPYTNKHWVMFDGPVDALWIESMNTVLDDNKKLCLNSGEIINLSQHMTMMFEVEDLAVASPATVSRCGMVYMEPVSLGLPPLVRSWLNTLPPKVKEHDNIRNKLSQFFEIYTYPLIKYVRKSLVEPVMSMDNNLCHSVCRILNCYLGKYYDTELKVVSPEEVAELEELIEGIFIYAAIWALGVTTNNEGRKKFDHALRDIMKTRALNPAFPEAGTVYDWFFDPTTKTYKLWTDTVPPYEVDPHAHFNEIVVPTMDSIRSKYLTKLLLTNKYHVLSPGPTGTGKSVNANSMLGGEMPDNYQYISLTFSAQTSANQTQDLIDGKVQRRKNKEYGPPPGKYYVIFVDDLNMPKKEKYGAQPPLELLRQWMDHHGWYDRKDKFKKDIVDVVFLSAMGPPGGGRSQITNRLVRHFNILTYTILEESDITMIFSKILGAFLRPYQEPIRNSVPNLVSASIELYNIVEKTLLPTPDRSHYTFNLRDMAHVFEGICSSDPKVTYEYITIVRLWCHENLRVFGDRLINNEDLKILNDAIRTKVEEIFKIKAEEVFSRERLIFCHFLNQNIPEEQRVYEEVANTEELMRTVNDYLDGYNDRYTKRQMKLVMFLDACCHITRICRILRQPQGNALLLGVGGSGRQSLSKLSAFIMETELKQIEITKSYNMAQWREDLKFALKFAGVKNERVIFLLVDTQIIDEQMLEDVNNVLNSGDVPNIYKADDWEDIAGVGKPECQRKGIQLSEMNIMSQYLGRVKKNIHIILAMSPIGEAFRSRLRMFPSLINCCTIDWFTDWPEEALVSVARGQLLEEDLNIDSSIEPLVQFFKVVHKSVDGMSQRYLNELRRHNYVTPTSYLELVRCFKTLLLDKRAQLTTMKNRFSGGVERLIKAAHEVEIMKAKLQKMKPELADAQKESEHMMEKIVVDKASAEETQKSVAKEEASAQEKADEVEKLQSQAQSELDEALPLLDKALESVKQLKKEQLVEIKSFTTPALGIVKTMETVCYFFRIKPVKKNDPNKLGAKIDDYWEASKNELLKNPKALLEDLLHYDKESITEELIERVRPKVEDKDFAPEAIKVVSVPCGAMCAWVHAMYKFYHVNKQVDPLRRQVAQLNAELEVSRSLLKEAKARLKEVTDQIEELERSYEACMQRQEMLKESINDCEIKLERAEKLIGGLGGEQARWTHESEVLAGMIVKLPGDCALSAGMVAYTGAFTGTYRGALETMWRNSLKEFGIDHTDGVNMRSTLGDPVVLQIWKAAGLPSDAVSIENGIIISKARRWPLMIDPQNQANNFIKKLGKDHDEGIEFCKASDSNIIRNLGTAIMNGKWFLIENVGEELDPALESVLLQQVVKEGAGFSIRIGDKNVEYNKNFKFYMTTTLPNPHYSPETCVKVTLLNFAITPEGLEEQMLGTVVAKENPQLEETKSLLIQQNARAQRDLKQIEDLILEQISSSEENILENKELIDTLAASKLTSTNIMMKVEEAKKTELEIDSKRESYRPVAFRASLLFFSIINLSNIDPMYQYSLQWFTRLFELGIDNAPNPGGIDERLTSLNEYFTYSLYQNVCRSLFENHKLLFSFILVVKILDGYRQIDPEEWRYMLTGPQGSVPIPPNPTTWLNDNTWKTMYEEIHGLEDLKIFKGFERYFITNIDQFRKIFDAVNAHEEPLPIEWQNKLNEFQRMLVLKAIRSDKMISAIQNWVTLKQGRKFIIPPTFDLGLIYQDSGVTTPLICVLSPGSDPISAIMRFAEEKGMTKKMTSISLGQGQGEKAKKSVDDAKSRGEWVLLQNCHLAASWMPQLEKTVEEFDDSIHRDFRLWLTSMPSKDFPVSVLQNGIKMTIEPPQGLRSNLLLSYSSVDDKQLEDCNKIEAFKTLYFGFCFFHAIVQDRRKFGPIGWNIQYEFTNEDLGVTLKQLKLFLNQNSEIIPYKVLNILGADVNYGGRVTDDKDCRLIVTILRNYICPEVFDPNYKFSTSGKYYAPPLGKKEDYVRYIESLDLNPEPEVFGLHDNAEIITAQNETRKVFEIILSMQPRSGSGSGKSREEIIREIAQNIETQMPKKFSLEDVATQYPTQYNESMNTVLFQEVVKYQRLLLVMESTLTNVQKALVGKIVMSDELELIAKALFVNQVPELWANVGFLSLKPLSSWFQDLQDRMKFLNDWISNGTPKIFWISGFFFPQAFITGTLQNYARKHVIPIDHLSFRFEVLDNLRVEDIREKPDDGCYVYGLWLEGARWDRNRHCLSWSYPKDLYTEMPIIHFLPSVDRKPPETGIYQCPVYKVLSRRGTLSTTGHSTNFVLFLELTSKESQDIWIRAGVALFLGLRT</sequence>
<keyword evidence="8" id="KW-0067">ATP-binding</keyword>
<dbReference type="Gene3D" id="1.10.8.710">
    <property type="match status" value="1"/>
</dbReference>
<keyword evidence="12" id="KW-0969">Cilium</keyword>
<reference evidence="28" key="1">
    <citation type="submission" date="2021-09" db="EMBL/GenBank/DDBJ databases">
        <authorList>
            <consortium name="AG Swart"/>
            <person name="Singh M."/>
            <person name="Singh A."/>
            <person name="Seah K."/>
            <person name="Emmerich C."/>
        </authorList>
    </citation>
    <scope>NUCLEOTIDE SEQUENCE</scope>
    <source>
        <strain evidence="28">ATCC30299</strain>
    </source>
</reference>
<dbReference type="InterPro" id="IPR024317">
    <property type="entry name" value="Dynein_heavy_chain_D4_dom"/>
</dbReference>
<dbReference type="InterPro" id="IPR004273">
    <property type="entry name" value="Dynein_heavy_D6_P-loop"/>
</dbReference>
<feature type="coiled-coil region" evidence="16">
    <location>
        <begin position="1187"/>
        <end position="1214"/>
    </location>
</feature>
<protein>
    <recommendedName>
        <fullName evidence="30">Dynein heavy chain</fullName>
    </recommendedName>
</protein>
<evidence type="ECO:0000256" key="2">
    <source>
        <dbReference type="ARBA" id="ARBA00004430"/>
    </source>
</evidence>
<dbReference type="Gene3D" id="1.20.920.30">
    <property type="match status" value="1"/>
</dbReference>
<dbReference type="FunFam" id="1.20.1270.280:FF:000001">
    <property type="entry name" value="dynein heavy chain 7, axonemal"/>
    <property type="match status" value="1"/>
</dbReference>
<dbReference type="FunFam" id="3.10.490.20:FF:000001">
    <property type="entry name" value="dynein heavy chain 7, axonemal"/>
    <property type="match status" value="1"/>
</dbReference>
<dbReference type="Gene3D" id="1.10.8.720">
    <property type="entry name" value="Region D6 of dynein motor"/>
    <property type="match status" value="1"/>
</dbReference>
<dbReference type="InterPro" id="IPR026983">
    <property type="entry name" value="DHC"/>
</dbReference>
<dbReference type="GO" id="GO:0070286">
    <property type="term" value="P:axonemal dynein complex assembly"/>
    <property type="evidence" value="ECO:0007669"/>
    <property type="project" value="UniProtKB-ARBA"/>
</dbReference>
<keyword evidence="6" id="KW-0677">Repeat</keyword>
<feature type="compositionally biased region" description="Polar residues" evidence="17">
    <location>
        <begin position="27"/>
        <end position="46"/>
    </location>
</feature>
<evidence type="ECO:0000256" key="12">
    <source>
        <dbReference type="ARBA" id="ARBA00023069"/>
    </source>
</evidence>
<feature type="domain" description="Dynein heavy chain coiled coil stalk" evidence="21">
    <location>
        <begin position="2701"/>
        <end position="3049"/>
    </location>
</feature>
<dbReference type="GO" id="GO:0051959">
    <property type="term" value="F:dynein light intermediate chain binding"/>
    <property type="evidence" value="ECO:0007669"/>
    <property type="project" value="InterPro"/>
</dbReference>
<evidence type="ECO:0000313" key="28">
    <source>
        <dbReference type="EMBL" id="CAG9333467.1"/>
    </source>
</evidence>
<dbReference type="FunFam" id="3.40.50.300:FF:000044">
    <property type="entry name" value="Dynein heavy chain 5, axonemal"/>
    <property type="match status" value="1"/>
</dbReference>
<dbReference type="FunFam" id="1.20.58.1120:FF:000005">
    <property type="entry name" value="Dynein, axonemal, heavy chain 12"/>
    <property type="match status" value="1"/>
</dbReference>
<proteinExistence type="inferred from homology"/>
<dbReference type="InterPro" id="IPR041658">
    <property type="entry name" value="AAA_lid_11"/>
</dbReference>
<dbReference type="GO" id="GO:0005874">
    <property type="term" value="C:microtubule"/>
    <property type="evidence" value="ECO:0007669"/>
    <property type="project" value="UniProtKB-KW"/>
</dbReference>
<keyword evidence="15" id="KW-0966">Cell projection</keyword>
<dbReference type="InterPro" id="IPR035706">
    <property type="entry name" value="AAA_9"/>
</dbReference>
<dbReference type="Gene3D" id="1.20.58.1120">
    <property type="match status" value="1"/>
</dbReference>
<dbReference type="FunFam" id="1.10.8.1220:FF:000001">
    <property type="entry name" value="Dynein axonemal heavy chain 5"/>
    <property type="match status" value="1"/>
</dbReference>
<evidence type="ECO:0000256" key="8">
    <source>
        <dbReference type="ARBA" id="ARBA00022840"/>
    </source>
</evidence>
<dbReference type="Pfam" id="PF12780">
    <property type="entry name" value="AAA_8"/>
    <property type="match status" value="1"/>
</dbReference>
<feature type="domain" description="Dynein heavy chain AAA lid" evidence="26">
    <location>
        <begin position="3691"/>
        <end position="3830"/>
    </location>
</feature>
<evidence type="ECO:0000259" key="22">
    <source>
        <dbReference type="Pfam" id="PF12780"/>
    </source>
</evidence>
<evidence type="ECO:0000259" key="20">
    <source>
        <dbReference type="Pfam" id="PF12774"/>
    </source>
</evidence>
<evidence type="ECO:0000259" key="23">
    <source>
        <dbReference type="Pfam" id="PF12781"/>
    </source>
</evidence>
<evidence type="ECO:0000259" key="25">
    <source>
        <dbReference type="Pfam" id="PF17857"/>
    </source>
</evidence>
<keyword evidence="5" id="KW-0493">Microtubule</keyword>
<dbReference type="FunFam" id="1.20.140.100:FF:000004">
    <property type="entry name" value="Dynein axonemal heavy chain 6"/>
    <property type="match status" value="1"/>
</dbReference>
<dbReference type="Gene3D" id="1.20.1270.280">
    <property type="match status" value="1"/>
</dbReference>
<feature type="domain" description="Dynein heavy chain AAA 5 extension" evidence="24">
    <location>
        <begin position="1935"/>
        <end position="2064"/>
    </location>
</feature>
<dbReference type="InterPro" id="IPR042222">
    <property type="entry name" value="Dynein_2_N"/>
</dbReference>
<evidence type="ECO:0000256" key="14">
    <source>
        <dbReference type="ARBA" id="ARBA00023212"/>
    </source>
</evidence>
<dbReference type="Gene3D" id="1.20.140.100">
    <property type="entry name" value="Dynein heavy chain, N-terminal domain 2"/>
    <property type="match status" value="1"/>
</dbReference>
<feature type="domain" description="Dynein heavy chain AAA module D4" evidence="22">
    <location>
        <begin position="2428"/>
        <end position="2687"/>
    </location>
</feature>
<keyword evidence="11 16" id="KW-0175">Coiled coil</keyword>
<evidence type="ECO:0000259" key="24">
    <source>
        <dbReference type="Pfam" id="PF17852"/>
    </source>
</evidence>
<feature type="domain" description="Dynein heavy chain linker" evidence="19">
    <location>
        <begin position="906"/>
        <end position="1310"/>
    </location>
</feature>
<dbReference type="Gene3D" id="6.10.140.1060">
    <property type="match status" value="1"/>
</dbReference>
<dbReference type="GO" id="GO:0060294">
    <property type="term" value="P:cilium movement involved in cell motility"/>
    <property type="evidence" value="ECO:0007669"/>
    <property type="project" value="UniProtKB-ARBA"/>
</dbReference>
<dbReference type="Pfam" id="PF18199">
    <property type="entry name" value="Dynein_C"/>
    <property type="match status" value="1"/>
</dbReference>
<dbReference type="SUPFAM" id="SSF52540">
    <property type="entry name" value="P-loop containing nucleoside triphosphate hydrolases"/>
    <property type="match status" value="4"/>
</dbReference>
<dbReference type="InterPro" id="IPR041589">
    <property type="entry name" value="DNAH3_AAA_lid_1"/>
</dbReference>
<dbReference type="Pfam" id="PF03028">
    <property type="entry name" value="Dynein_heavy"/>
    <property type="match status" value="1"/>
</dbReference>
<keyword evidence="14" id="KW-0206">Cytoskeleton</keyword>
<evidence type="ECO:0000256" key="5">
    <source>
        <dbReference type="ARBA" id="ARBA00022701"/>
    </source>
</evidence>
<evidence type="ECO:0000313" key="29">
    <source>
        <dbReference type="Proteomes" id="UP001162131"/>
    </source>
</evidence>
<evidence type="ECO:0000259" key="27">
    <source>
        <dbReference type="Pfam" id="PF18199"/>
    </source>
</evidence>
<organism evidence="28 29">
    <name type="scientific">Blepharisma stoltei</name>
    <dbReference type="NCBI Taxonomy" id="1481888"/>
    <lineage>
        <taxon>Eukaryota</taxon>
        <taxon>Sar</taxon>
        <taxon>Alveolata</taxon>
        <taxon>Ciliophora</taxon>
        <taxon>Postciliodesmatophora</taxon>
        <taxon>Heterotrichea</taxon>
        <taxon>Heterotrichida</taxon>
        <taxon>Blepharismidae</taxon>
        <taxon>Blepharisma</taxon>
    </lineage>
</organism>
<dbReference type="InterPro" id="IPR027417">
    <property type="entry name" value="P-loop_NTPase"/>
</dbReference>
<dbReference type="Gene3D" id="3.10.490.20">
    <property type="match status" value="1"/>
</dbReference>
<feature type="domain" description="Dynein heavy chain ATP-binding dynein motor region" evidence="23">
    <location>
        <begin position="3077"/>
        <end position="3299"/>
    </location>
</feature>
<feature type="region of interest" description="Disordered" evidence="17">
    <location>
        <begin position="1"/>
        <end position="73"/>
    </location>
</feature>
<dbReference type="FunFam" id="1.20.920.30:FF:000005">
    <property type="entry name" value="Dynein, axonemal, heavy chain 2"/>
    <property type="match status" value="1"/>
</dbReference>
<evidence type="ECO:0000259" key="21">
    <source>
        <dbReference type="Pfam" id="PF12777"/>
    </source>
</evidence>
<dbReference type="Pfam" id="PF17852">
    <property type="entry name" value="Dynein_AAA_lid"/>
    <property type="match status" value="1"/>
</dbReference>
<dbReference type="InterPro" id="IPR042219">
    <property type="entry name" value="AAA_lid_11_sf"/>
</dbReference>
<dbReference type="InterPro" id="IPR041466">
    <property type="entry name" value="Dynein_AAA5_ext"/>
</dbReference>
<dbReference type="GO" id="GO:0031514">
    <property type="term" value="C:motile cilium"/>
    <property type="evidence" value="ECO:0007669"/>
    <property type="project" value="UniProtKB-SubCell"/>
</dbReference>
<dbReference type="InterPro" id="IPR043160">
    <property type="entry name" value="Dynein_C_barrel"/>
</dbReference>
<dbReference type="Pfam" id="PF17857">
    <property type="entry name" value="AAA_lid_1"/>
    <property type="match status" value="1"/>
</dbReference>
<dbReference type="Gene3D" id="1.10.472.130">
    <property type="match status" value="1"/>
</dbReference>
<dbReference type="FunFam" id="3.40.50.300:FF:002141">
    <property type="entry name" value="Dynein heavy chain"/>
    <property type="match status" value="1"/>
</dbReference>